<dbReference type="InterPro" id="IPR027417">
    <property type="entry name" value="P-loop_NTPase"/>
</dbReference>
<dbReference type="InterPro" id="IPR003960">
    <property type="entry name" value="ATPase_AAA_CS"/>
</dbReference>
<dbReference type="SUPFAM" id="SSF52540">
    <property type="entry name" value="P-loop containing nucleoside triphosphate hydrolases"/>
    <property type="match status" value="1"/>
</dbReference>
<evidence type="ECO:0000259" key="3">
    <source>
        <dbReference type="Pfam" id="PF25568"/>
    </source>
</evidence>
<reference evidence="4 5" key="1">
    <citation type="journal article" date="2018" name="PLoS Genet.">
        <title>Population sequencing reveals clonal diversity and ancestral inbreeding in the grapevine cultivar Chardonnay.</title>
        <authorList>
            <person name="Roach M.J."/>
            <person name="Johnson D.L."/>
            <person name="Bohlmann J."/>
            <person name="van Vuuren H.J."/>
            <person name="Jones S.J."/>
            <person name="Pretorius I.S."/>
            <person name="Schmidt S.A."/>
            <person name="Borneman A.R."/>
        </authorList>
    </citation>
    <scope>NUCLEOTIDE SEQUENCE [LARGE SCALE GENOMIC DNA]</scope>
    <source>
        <strain evidence="5">cv. Chardonnay</strain>
        <tissue evidence="4">Leaf</tissue>
    </source>
</reference>
<keyword evidence="1" id="KW-0547">Nucleotide-binding</keyword>
<dbReference type="PROSITE" id="PS00674">
    <property type="entry name" value="AAA"/>
    <property type="match status" value="1"/>
</dbReference>
<evidence type="ECO:0000256" key="1">
    <source>
        <dbReference type="RuleBase" id="RU003651"/>
    </source>
</evidence>
<comment type="similarity">
    <text evidence="1">Belongs to the AAA ATPase family.</text>
</comment>
<gene>
    <name evidence="4" type="primary">VvCHDp000310_2</name>
    <name evidence="4" type="ORF">CK203_028514</name>
</gene>
<dbReference type="Gene3D" id="6.10.280.40">
    <property type="match status" value="1"/>
</dbReference>
<evidence type="ECO:0000313" key="4">
    <source>
        <dbReference type="EMBL" id="RVW90931.1"/>
    </source>
</evidence>
<proteinExistence type="inferred from homology"/>
<accession>A0A438I2K6</accession>
<comment type="caution">
    <text evidence="4">The sequence shown here is derived from an EMBL/GenBank/DDBJ whole genome shotgun (WGS) entry which is preliminary data.</text>
</comment>
<dbReference type="Pfam" id="PF00004">
    <property type="entry name" value="AAA"/>
    <property type="match status" value="1"/>
</dbReference>
<dbReference type="GO" id="GO:0016887">
    <property type="term" value="F:ATP hydrolysis activity"/>
    <property type="evidence" value="ECO:0007669"/>
    <property type="project" value="InterPro"/>
</dbReference>
<dbReference type="InterPro" id="IPR050747">
    <property type="entry name" value="Mitochondrial_chaperone_BCS1"/>
</dbReference>
<dbReference type="Pfam" id="PF25568">
    <property type="entry name" value="AAA_lid_At3g28540"/>
    <property type="match status" value="1"/>
</dbReference>
<evidence type="ECO:0000313" key="5">
    <source>
        <dbReference type="Proteomes" id="UP000288805"/>
    </source>
</evidence>
<dbReference type="InterPro" id="IPR003959">
    <property type="entry name" value="ATPase_AAA_core"/>
</dbReference>
<keyword evidence="1" id="KW-0067">ATP-binding</keyword>
<feature type="domain" description="ATPase AAA-type core" evidence="2">
    <location>
        <begin position="84"/>
        <end position="152"/>
    </location>
</feature>
<protein>
    <submittedName>
        <fullName evidence="4">AAA-ATPase</fullName>
    </submittedName>
</protein>
<organism evidence="4 5">
    <name type="scientific">Vitis vinifera</name>
    <name type="common">Grape</name>
    <dbReference type="NCBI Taxonomy" id="29760"/>
    <lineage>
        <taxon>Eukaryota</taxon>
        <taxon>Viridiplantae</taxon>
        <taxon>Streptophyta</taxon>
        <taxon>Embryophyta</taxon>
        <taxon>Tracheophyta</taxon>
        <taxon>Spermatophyta</taxon>
        <taxon>Magnoliopsida</taxon>
        <taxon>eudicotyledons</taxon>
        <taxon>Gunneridae</taxon>
        <taxon>Pentapetalae</taxon>
        <taxon>rosids</taxon>
        <taxon>Vitales</taxon>
        <taxon>Vitaceae</taxon>
        <taxon>Viteae</taxon>
        <taxon>Vitis</taxon>
    </lineage>
</organism>
<name>A0A438I2K6_VITVI</name>
<dbReference type="Proteomes" id="UP000288805">
    <property type="component" value="Unassembled WGS sequence"/>
</dbReference>
<dbReference type="AlphaFoldDB" id="A0A438I2K6"/>
<dbReference type="EMBL" id="QGNW01000151">
    <property type="protein sequence ID" value="RVW90931.1"/>
    <property type="molecule type" value="Genomic_DNA"/>
</dbReference>
<dbReference type="PANTHER" id="PTHR23070">
    <property type="entry name" value="BCS1 AAA-TYPE ATPASE"/>
    <property type="match status" value="1"/>
</dbReference>
<feature type="domain" description="AAA+ ATPase At3g28540-like C-terminal" evidence="3">
    <location>
        <begin position="154"/>
        <end position="213"/>
    </location>
</feature>
<evidence type="ECO:0000259" key="2">
    <source>
        <dbReference type="Pfam" id="PF00004"/>
    </source>
</evidence>
<dbReference type="Gene3D" id="3.40.50.300">
    <property type="entry name" value="P-loop containing nucleotide triphosphate hydrolases"/>
    <property type="match status" value="1"/>
</dbReference>
<dbReference type="InterPro" id="IPR058017">
    <property type="entry name" value="At3g28540-like_C"/>
</dbReference>
<dbReference type="GO" id="GO:0005524">
    <property type="term" value="F:ATP binding"/>
    <property type="evidence" value="ECO:0007669"/>
    <property type="project" value="UniProtKB-KW"/>
</dbReference>
<sequence>MLKEVQSITNQFIPRPTPGEILSTIGSLLRNHSAEMTLKGLRHFKVPEKRISTSLLTKEDLLNDLNRFVKSRKFHEGVGKILIAALSSRINKQEHDQGENQSTLFGLLNFIDGPWLSFGDERIIVFTTNHQDRIDPALLRSGHMGMHIQMPYSTPCGFKTLASNYPGTSNHSLFPEIEKLIMEVDVTPAEIAEELMKSEEANIAVEGLIVFLKRGSAPPKCNGGHCPRPWLFLIGHRPRPENDQPDHIQQVQEKILSRIGSLVENASSEMLLESSEEVIDAFARIQFKWHVVSTEKQSSEGEKGVHRSIVLHFPKRNMEKLTLYGLLNFIDLPWSSSGDERIIMFTTNRGVTAAETAEELMKSEDANIILEGLIEFLKRVKTARNECNAGEGREVRKQVREIQEIAECENEA</sequence>